<dbReference type="EMBL" id="CP012154">
    <property type="protein sequence ID" value="AKS43065.1"/>
    <property type="molecule type" value="Genomic_DNA"/>
</dbReference>
<evidence type="ECO:0000313" key="1">
    <source>
        <dbReference type="EMBL" id="AKS43065.1"/>
    </source>
</evidence>
<dbReference type="Proteomes" id="UP000066624">
    <property type="component" value="Chromosome"/>
</dbReference>
<organism evidence="1 2">
    <name type="scientific">Wenzhouxiangella marina</name>
    <dbReference type="NCBI Taxonomy" id="1579979"/>
    <lineage>
        <taxon>Bacteria</taxon>
        <taxon>Pseudomonadati</taxon>
        <taxon>Pseudomonadota</taxon>
        <taxon>Gammaproteobacteria</taxon>
        <taxon>Chromatiales</taxon>
        <taxon>Wenzhouxiangellaceae</taxon>
        <taxon>Wenzhouxiangella</taxon>
    </lineage>
</organism>
<name>A0A0K0XZG9_9GAMM</name>
<protein>
    <submittedName>
        <fullName evidence="1">Uncharacterized protein</fullName>
    </submittedName>
</protein>
<reference evidence="1 2" key="1">
    <citation type="submission" date="2015-07" db="EMBL/GenBank/DDBJ databases">
        <authorList>
            <person name="Noorani M."/>
        </authorList>
    </citation>
    <scope>NUCLEOTIDE SEQUENCE [LARGE SCALE GENOMIC DNA]</scope>
    <source>
        <strain evidence="1 2">KCTC 42284</strain>
    </source>
</reference>
<dbReference type="STRING" id="1579979.WM2015_2707"/>
<gene>
    <name evidence="1" type="ORF">WM2015_2707</name>
</gene>
<dbReference type="KEGG" id="wma:WM2015_2707"/>
<dbReference type="RefSeq" id="WP_049726575.1">
    <property type="nucleotide sequence ID" value="NZ_CP012154.1"/>
</dbReference>
<evidence type="ECO:0000313" key="2">
    <source>
        <dbReference type="Proteomes" id="UP000066624"/>
    </source>
</evidence>
<dbReference type="AlphaFoldDB" id="A0A0K0XZG9"/>
<sequence length="113" mass="12965">MALIRCPHCHKRISNRVKACPHCDEALVELSPEELERLASRRYKRQRFLALNLSYLGLTLLVFGAIWWYVAEPQGWVLPPPLIPVAMIVIGAADYVAARAWMLWLGIQRRRSG</sequence>
<dbReference type="OrthoDB" id="8685152at2"/>
<keyword evidence="2" id="KW-1185">Reference proteome</keyword>
<proteinExistence type="predicted"/>
<accession>A0A0K0XZG9</accession>